<accession>A0A0L0NFN0</accession>
<feature type="compositionally biased region" description="Low complexity" evidence="2">
    <location>
        <begin position="331"/>
        <end position="383"/>
    </location>
</feature>
<feature type="compositionally biased region" description="Polar residues" evidence="2">
    <location>
        <begin position="419"/>
        <end position="449"/>
    </location>
</feature>
<dbReference type="STRING" id="1163406.A0A0L0NFN0"/>
<dbReference type="InterPro" id="IPR005556">
    <property type="entry name" value="SUN"/>
</dbReference>
<feature type="region of interest" description="Disordered" evidence="2">
    <location>
        <begin position="322"/>
        <end position="459"/>
    </location>
</feature>
<dbReference type="EMBL" id="LFRF01000004">
    <property type="protein sequence ID" value="KND92916.1"/>
    <property type="molecule type" value="Genomic_DNA"/>
</dbReference>
<dbReference type="PANTHER" id="PTHR31654:SF0">
    <property type="entry name" value="SECRETED BETA-GLUCOSIDASE ADG3-RELATED"/>
    <property type="match status" value="1"/>
</dbReference>
<dbReference type="InterPro" id="IPR053088">
    <property type="entry name" value="Beta-glucosidase/SUN-like"/>
</dbReference>
<proteinExistence type="inferred from homology"/>
<evidence type="ECO:0000313" key="5">
    <source>
        <dbReference type="Proteomes" id="UP000036947"/>
    </source>
</evidence>
<evidence type="ECO:0000256" key="3">
    <source>
        <dbReference type="SAM" id="SignalP"/>
    </source>
</evidence>
<dbReference type="Proteomes" id="UP000036947">
    <property type="component" value="Unassembled WGS sequence"/>
</dbReference>
<dbReference type="AlphaFoldDB" id="A0A0L0NFN0"/>
<sequence length="479" mass="49303">MKFSSIQAFLGSAAILLSAPGCEATSTHRRAHQLQRKFNHHPYGSTHSRAEVGLLENAKRGGSCPFPSDDPNLVAITPNAKNAGWAMSPDQECKPGNYCPIACKPGMVMAQWDPDSTYSYPQSMNGGLYCGTDGKISKPFPNKPNCVQGTGAVKAINKCKSQMSWCQTVLPGNEAMLIPTLVDSEATIAVPNTDYWCATAAHFYINPPGTGSEGCVWGDSSTPIGNWSPFVAGANTDSNGQTFVKLGWNPIWESSALKSNSPGFGVKIECPDGGCNGLPCQIDPSGGVGKVDSSLSATGAGNSAFCVVTVAKGKTANIIAFDGSGGGGGSQQPSSQKQTPTPQPTTTQQPPTTSSTPTTTSTSSTPTTTTSTTSTPTATLTSSVSMTASQEPTMSSTKPSTTTSKPSRPTLLPGIFHENGTTSSDSEQKSSGASTVPATETTSNSAPQTTEKKGEAGRQQGSAAVAGLVVAFIAAACLF</sequence>
<comment type="similarity">
    <text evidence="1">Belongs to the SUN family.</text>
</comment>
<evidence type="ECO:0000256" key="2">
    <source>
        <dbReference type="SAM" id="MobiDB-lite"/>
    </source>
</evidence>
<name>A0A0L0NFN0_TOLOC</name>
<dbReference type="OrthoDB" id="5554151at2759"/>
<keyword evidence="3" id="KW-0732">Signal</keyword>
<feature type="signal peptide" evidence="3">
    <location>
        <begin position="1"/>
        <end position="24"/>
    </location>
</feature>
<feature type="chain" id="PRO_5005545049" evidence="3">
    <location>
        <begin position="25"/>
        <end position="479"/>
    </location>
</feature>
<dbReference type="Pfam" id="PF03856">
    <property type="entry name" value="SUN"/>
    <property type="match status" value="1"/>
</dbReference>
<dbReference type="PANTHER" id="PTHR31654">
    <property type="entry name" value="SECRETED BETA-GLUCOSIDASE ADG3-RELATED"/>
    <property type="match status" value="1"/>
</dbReference>
<reference evidence="4 5" key="1">
    <citation type="journal article" date="2015" name="BMC Genomics">
        <title>The genome of the truffle-parasite Tolypocladium ophioglossoides and the evolution of antifungal peptaibiotics.</title>
        <authorList>
            <person name="Quandt C.A."/>
            <person name="Bushley K.E."/>
            <person name="Spatafora J.W."/>
        </authorList>
    </citation>
    <scope>NUCLEOTIDE SEQUENCE [LARGE SCALE GENOMIC DNA]</scope>
    <source>
        <strain evidence="4 5">CBS 100239</strain>
    </source>
</reference>
<feature type="compositionally biased region" description="Low complexity" evidence="2">
    <location>
        <begin position="392"/>
        <end position="413"/>
    </location>
</feature>
<evidence type="ECO:0000313" key="4">
    <source>
        <dbReference type="EMBL" id="KND92916.1"/>
    </source>
</evidence>
<evidence type="ECO:0000256" key="1">
    <source>
        <dbReference type="ARBA" id="ARBA00010579"/>
    </source>
</evidence>
<organism evidence="4 5">
    <name type="scientific">Tolypocladium ophioglossoides (strain CBS 100239)</name>
    <name type="common">Snaketongue truffleclub</name>
    <name type="synonym">Elaphocordyceps ophioglossoides</name>
    <dbReference type="NCBI Taxonomy" id="1163406"/>
    <lineage>
        <taxon>Eukaryota</taxon>
        <taxon>Fungi</taxon>
        <taxon>Dikarya</taxon>
        <taxon>Ascomycota</taxon>
        <taxon>Pezizomycotina</taxon>
        <taxon>Sordariomycetes</taxon>
        <taxon>Hypocreomycetidae</taxon>
        <taxon>Hypocreales</taxon>
        <taxon>Ophiocordycipitaceae</taxon>
        <taxon>Tolypocladium</taxon>
    </lineage>
</organism>
<comment type="caution">
    <text evidence="4">The sequence shown here is derived from an EMBL/GenBank/DDBJ whole genome shotgun (WGS) entry which is preliminary data.</text>
</comment>
<keyword evidence="5" id="KW-1185">Reference proteome</keyword>
<protein>
    <submittedName>
        <fullName evidence="4">Putative secreted beta-glucosidase adg3</fullName>
    </submittedName>
</protein>
<gene>
    <name evidence="4" type="ORF">TOPH_02220</name>
</gene>